<keyword evidence="2" id="KW-1133">Transmembrane helix</keyword>
<organism evidence="3 4">
    <name type="scientific">Nocardia rhamnosiphila</name>
    <dbReference type="NCBI Taxonomy" id="426716"/>
    <lineage>
        <taxon>Bacteria</taxon>
        <taxon>Bacillati</taxon>
        <taxon>Actinomycetota</taxon>
        <taxon>Actinomycetes</taxon>
        <taxon>Mycobacteriales</taxon>
        <taxon>Nocardiaceae</taxon>
        <taxon>Nocardia</taxon>
    </lineage>
</organism>
<feature type="transmembrane region" description="Helical" evidence="2">
    <location>
        <begin position="47"/>
        <end position="68"/>
    </location>
</feature>
<keyword evidence="2" id="KW-0472">Membrane</keyword>
<feature type="compositionally biased region" description="Basic and acidic residues" evidence="1">
    <location>
        <begin position="1"/>
        <end position="11"/>
    </location>
</feature>
<sequence>MNENSERPDNRKNRRKPASRPETGTAWLSGLIVTLSGGGVALLTTSIISAVYIALLLAVVLAVVVPLLRG</sequence>
<dbReference type="RefSeq" id="WP_030522567.1">
    <property type="nucleotide sequence ID" value="NZ_JBEXYG010000003.1"/>
</dbReference>
<evidence type="ECO:0000313" key="4">
    <source>
        <dbReference type="Proteomes" id="UP001550628"/>
    </source>
</evidence>
<dbReference type="EMBL" id="JBEYBF010000005">
    <property type="protein sequence ID" value="MEU1952300.1"/>
    <property type="molecule type" value="Genomic_DNA"/>
</dbReference>
<feature type="transmembrane region" description="Helical" evidence="2">
    <location>
        <begin position="21"/>
        <end position="41"/>
    </location>
</feature>
<proteinExistence type="predicted"/>
<name>A0ABV2WN39_9NOCA</name>
<dbReference type="GeneID" id="96246070"/>
<protein>
    <submittedName>
        <fullName evidence="3">Uncharacterized protein</fullName>
    </submittedName>
</protein>
<keyword evidence="2" id="KW-0812">Transmembrane</keyword>
<accession>A0ABV2WN39</accession>
<comment type="caution">
    <text evidence="3">The sequence shown here is derived from an EMBL/GenBank/DDBJ whole genome shotgun (WGS) entry which is preliminary data.</text>
</comment>
<gene>
    <name evidence="3" type="ORF">ABZ510_10600</name>
</gene>
<reference evidence="3 4" key="1">
    <citation type="submission" date="2024-06" db="EMBL/GenBank/DDBJ databases">
        <title>The Natural Products Discovery Center: Release of the First 8490 Sequenced Strains for Exploring Actinobacteria Biosynthetic Diversity.</title>
        <authorList>
            <person name="Kalkreuter E."/>
            <person name="Kautsar S.A."/>
            <person name="Yang D."/>
            <person name="Bader C.D."/>
            <person name="Teijaro C.N."/>
            <person name="Fluegel L."/>
            <person name="Davis C.M."/>
            <person name="Simpson J.R."/>
            <person name="Lauterbach L."/>
            <person name="Steele A.D."/>
            <person name="Gui C."/>
            <person name="Meng S."/>
            <person name="Li G."/>
            <person name="Viehrig K."/>
            <person name="Ye F."/>
            <person name="Su P."/>
            <person name="Kiefer A.F."/>
            <person name="Nichols A."/>
            <person name="Cepeda A.J."/>
            <person name="Yan W."/>
            <person name="Fan B."/>
            <person name="Jiang Y."/>
            <person name="Adhikari A."/>
            <person name="Zheng C.-J."/>
            <person name="Schuster L."/>
            <person name="Cowan T.M."/>
            <person name="Smanski M.J."/>
            <person name="Chevrette M.G."/>
            <person name="De Carvalho L.P.S."/>
            <person name="Shen B."/>
        </authorList>
    </citation>
    <scope>NUCLEOTIDE SEQUENCE [LARGE SCALE GENOMIC DNA]</scope>
    <source>
        <strain evidence="3 4">NPDC019708</strain>
    </source>
</reference>
<dbReference type="Proteomes" id="UP001550628">
    <property type="component" value="Unassembled WGS sequence"/>
</dbReference>
<evidence type="ECO:0000256" key="2">
    <source>
        <dbReference type="SAM" id="Phobius"/>
    </source>
</evidence>
<keyword evidence="4" id="KW-1185">Reference proteome</keyword>
<evidence type="ECO:0000256" key="1">
    <source>
        <dbReference type="SAM" id="MobiDB-lite"/>
    </source>
</evidence>
<evidence type="ECO:0000313" key="3">
    <source>
        <dbReference type="EMBL" id="MEU1952300.1"/>
    </source>
</evidence>
<feature type="region of interest" description="Disordered" evidence="1">
    <location>
        <begin position="1"/>
        <end position="22"/>
    </location>
</feature>